<dbReference type="Gene3D" id="3.40.50.720">
    <property type="entry name" value="NAD(P)-binding Rossmann-like Domain"/>
    <property type="match status" value="1"/>
</dbReference>
<dbReference type="EMBL" id="QQAH01000003">
    <property type="protein sequence ID" value="RDD82917.1"/>
    <property type="molecule type" value="Genomic_DNA"/>
</dbReference>
<dbReference type="AlphaFoldDB" id="A0A369UR22"/>
<dbReference type="Pfam" id="PF08240">
    <property type="entry name" value="ADH_N"/>
    <property type="match status" value="1"/>
</dbReference>
<feature type="domain" description="Enoyl reductase (ER)" evidence="1">
    <location>
        <begin position="10"/>
        <end position="332"/>
    </location>
</feature>
<reference evidence="2 3" key="1">
    <citation type="submission" date="2018-07" db="EMBL/GenBank/DDBJ databases">
        <title>Dyella tabacisoli L4-6T, whole genome shotgun sequence.</title>
        <authorList>
            <person name="Zhou X.-K."/>
            <person name="Li W.-J."/>
            <person name="Duan Y.-Q."/>
        </authorList>
    </citation>
    <scope>NUCLEOTIDE SEQUENCE [LARGE SCALE GENOMIC DNA]</scope>
    <source>
        <strain evidence="2 3">L4-6</strain>
    </source>
</reference>
<protein>
    <submittedName>
        <fullName evidence="2">NAD(P)-dependent alcohol dehydrogenase</fullName>
    </submittedName>
</protein>
<dbReference type="InterPro" id="IPR013154">
    <property type="entry name" value="ADH-like_N"/>
</dbReference>
<dbReference type="InterPro" id="IPR052711">
    <property type="entry name" value="Zinc_ADH-like"/>
</dbReference>
<dbReference type="CDD" id="cd08276">
    <property type="entry name" value="MDR7"/>
    <property type="match status" value="1"/>
</dbReference>
<dbReference type="RefSeq" id="WP_114844728.1">
    <property type="nucleotide sequence ID" value="NZ_JBHSPE010000001.1"/>
</dbReference>
<evidence type="ECO:0000313" key="2">
    <source>
        <dbReference type="EMBL" id="RDD82917.1"/>
    </source>
</evidence>
<gene>
    <name evidence="2" type="ORF">DVJ77_05240</name>
</gene>
<evidence type="ECO:0000313" key="3">
    <source>
        <dbReference type="Proteomes" id="UP000253782"/>
    </source>
</evidence>
<dbReference type="Pfam" id="PF00107">
    <property type="entry name" value="ADH_zinc_N"/>
    <property type="match status" value="1"/>
</dbReference>
<dbReference type="SUPFAM" id="SSF51735">
    <property type="entry name" value="NAD(P)-binding Rossmann-fold domains"/>
    <property type="match status" value="1"/>
</dbReference>
<dbReference type="Proteomes" id="UP000253782">
    <property type="component" value="Unassembled WGS sequence"/>
</dbReference>
<dbReference type="PANTHER" id="PTHR45033">
    <property type="match status" value="1"/>
</dbReference>
<dbReference type="InterPro" id="IPR011032">
    <property type="entry name" value="GroES-like_sf"/>
</dbReference>
<dbReference type="InterPro" id="IPR036291">
    <property type="entry name" value="NAD(P)-bd_dom_sf"/>
</dbReference>
<organism evidence="2 3">
    <name type="scientific">Dyella tabacisoli</name>
    <dbReference type="NCBI Taxonomy" id="2282381"/>
    <lineage>
        <taxon>Bacteria</taxon>
        <taxon>Pseudomonadati</taxon>
        <taxon>Pseudomonadota</taxon>
        <taxon>Gammaproteobacteria</taxon>
        <taxon>Lysobacterales</taxon>
        <taxon>Rhodanobacteraceae</taxon>
        <taxon>Dyella</taxon>
    </lineage>
</organism>
<dbReference type="InterPro" id="IPR020843">
    <property type="entry name" value="ER"/>
</dbReference>
<keyword evidence="3" id="KW-1185">Reference proteome</keyword>
<dbReference type="Gene3D" id="3.90.180.10">
    <property type="entry name" value="Medium-chain alcohol dehydrogenases, catalytic domain"/>
    <property type="match status" value="1"/>
</dbReference>
<accession>A0A369UR22</accession>
<evidence type="ECO:0000259" key="1">
    <source>
        <dbReference type="SMART" id="SM00829"/>
    </source>
</evidence>
<dbReference type="SMART" id="SM00829">
    <property type="entry name" value="PKS_ER"/>
    <property type="match status" value="1"/>
</dbReference>
<dbReference type="PANTHER" id="PTHR45033:SF2">
    <property type="entry name" value="ZINC-TYPE ALCOHOL DEHYDROGENASE-LIKE PROTEIN C1773.06C"/>
    <property type="match status" value="1"/>
</dbReference>
<proteinExistence type="predicted"/>
<dbReference type="SUPFAM" id="SSF50129">
    <property type="entry name" value="GroES-like"/>
    <property type="match status" value="1"/>
</dbReference>
<comment type="caution">
    <text evidence="2">The sequence shown here is derived from an EMBL/GenBank/DDBJ whole genome shotgun (WGS) entry which is preliminary data.</text>
</comment>
<dbReference type="GO" id="GO:0016491">
    <property type="term" value="F:oxidoreductase activity"/>
    <property type="evidence" value="ECO:0007669"/>
    <property type="project" value="InterPro"/>
</dbReference>
<dbReference type="OrthoDB" id="9780520at2"/>
<name>A0A369UR22_9GAMM</name>
<sequence length="336" mass="35780">MRSIQLTAFGLENLHAVDLPAPQPGPNEVRVRMEAASLNYRDYLLVSGKLYRGVHLPIVPVSDGAGIVVDVGSAVTRFKPGDRVTTFYKSRWLAGAMRPEWEGAEIGGPYDGVMRELACFDAYSLARAPAHLSSAQSATLPIAALTAWQTLEQARVTTGHTVLVLGTGGVSLFALQFAKLRGARVIVLSSSDEKLARAKALGADIGINYANNPLWGAAVREASGGLGVDAVVETVGPSTLAQSLEAVRMHGFIGLVGFMSGTEATFSLTQAILKRVQIQGISVASLETHEQMIQAIEATRLEPVLDTVFGFGQLREAFDHLVAAKHFGKIGIDFNA</sequence>
<dbReference type="InterPro" id="IPR013149">
    <property type="entry name" value="ADH-like_C"/>
</dbReference>